<protein>
    <submittedName>
        <fullName evidence="2">Recombinase family protein</fullName>
    </submittedName>
</protein>
<dbReference type="InterPro" id="IPR036162">
    <property type="entry name" value="Resolvase-like_N_sf"/>
</dbReference>
<evidence type="ECO:0000313" key="3">
    <source>
        <dbReference type="Proteomes" id="UP001500784"/>
    </source>
</evidence>
<proteinExistence type="predicted"/>
<organism evidence="2 3">
    <name type="scientific">Arthrobacter gandavensis</name>
    <dbReference type="NCBI Taxonomy" id="169960"/>
    <lineage>
        <taxon>Bacteria</taxon>
        <taxon>Bacillati</taxon>
        <taxon>Actinomycetota</taxon>
        <taxon>Actinomycetes</taxon>
        <taxon>Micrococcales</taxon>
        <taxon>Micrococcaceae</taxon>
        <taxon>Arthrobacter</taxon>
    </lineage>
</organism>
<dbReference type="CDD" id="cd00338">
    <property type="entry name" value="Ser_Recombinase"/>
    <property type="match status" value="1"/>
</dbReference>
<dbReference type="InterPro" id="IPR050639">
    <property type="entry name" value="SSR_resolvase"/>
</dbReference>
<sequence length="512" mass="56069">MTQAVTFGYTLRPLYRAGMTTAAIYARLSADKRRGTSDEGKTVAEQVTACTAFIAGKGWTVGKIYRDNDKSATDGGVRPAFEQLLTDAPPVVVAYRASRLSRDVMDTLRLKAAGITGYLQDGGMLDFSSGDSTMLTLIRSVIDAADGEKKAEYQKLRNLSDAKAGKWHYARPVFGNDRLTGRLVPAEAKAIREAAQALAKGETTFFQVAKAWNAAGFLTPASKGAGGKNWEPGTVKNFFTAPRLIGKRVYNGTAYTMQGWEALLDEETFEAIQQNIEANKTGKRGVQGSRHSPHLLTGIATCSKCGKGLNISYRGGAGSAKAYRCTTPGHVSRVGLPLEKFVVDKFLYLLMHQGADRVVNPEGADSVHDLRLSRMQLVKKHDVWLDEAAEEGLSPNIIGKAERANAAKLSELDSQILELTKQTSFAGLLPEMAEGSEALWKRWEDIPMGRKRSIIRSLYEEIVVHPGPQGARFRPEFITLRPTNLMLELADLNASNEFEIEPELAERLMHGQ</sequence>
<keyword evidence="3" id="KW-1185">Reference proteome</keyword>
<feature type="domain" description="Recombinase" evidence="1">
    <location>
        <begin position="173"/>
        <end position="282"/>
    </location>
</feature>
<dbReference type="Pfam" id="PF00239">
    <property type="entry name" value="Resolvase"/>
    <property type="match status" value="1"/>
</dbReference>
<dbReference type="Pfam" id="PF07508">
    <property type="entry name" value="Recombinase"/>
    <property type="match status" value="1"/>
</dbReference>
<dbReference type="PANTHER" id="PTHR30461">
    <property type="entry name" value="DNA-INVERTASE FROM LAMBDOID PROPHAGE"/>
    <property type="match status" value="1"/>
</dbReference>
<accession>A0ABP5AI72</accession>
<dbReference type="InterPro" id="IPR011109">
    <property type="entry name" value="DNA_bind_recombinase_dom"/>
</dbReference>
<name>A0ABP5AI72_9MICC</name>
<reference evidence="3" key="1">
    <citation type="journal article" date="2019" name="Int. J. Syst. Evol. Microbiol.">
        <title>The Global Catalogue of Microorganisms (GCM) 10K type strain sequencing project: providing services to taxonomists for standard genome sequencing and annotation.</title>
        <authorList>
            <consortium name="The Broad Institute Genomics Platform"/>
            <consortium name="The Broad Institute Genome Sequencing Center for Infectious Disease"/>
            <person name="Wu L."/>
            <person name="Ma J."/>
        </authorList>
    </citation>
    <scope>NUCLEOTIDE SEQUENCE [LARGE SCALE GENOMIC DNA]</scope>
    <source>
        <strain evidence="3">JCM 13316</strain>
    </source>
</reference>
<dbReference type="Gene3D" id="3.40.50.1390">
    <property type="entry name" value="Resolvase, N-terminal catalytic domain"/>
    <property type="match status" value="1"/>
</dbReference>
<dbReference type="InterPro" id="IPR038109">
    <property type="entry name" value="DNA_bind_recomb_sf"/>
</dbReference>
<evidence type="ECO:0000259" key="1">
    <source>
        <dbReference type="PROSITE" id="PS51737"/>
    </source>
</evidence>
<comment type="caution">
    <text evidence="2">The sequence shown here is derived from an EMBL/GenBank/DDBJ whole genome shotgun (WGS) entry which is preliminary data.</text>
</comment>
<dbReference type="Gene3D" id="3.90.1750.20">
    <property type="entry name" value="Putative Large Serine Recombinase, Chain B, Domain 2"/>
    <property type="match status" value="1"/>
</dbReference>
<dbReference type="PROSITE" id="PS51737">
    <property type="entry name" value="RECOMBINASE_DNA_BIND"/>
    <property type="match status" value="1"/>
</dbReference>
<dbReference type="Proteomes" id="UP001500784">
    <property type="component" value="Unassembled WGS sequence"/>
</dbReference>
<dbReference type="InterPro" id="IPR006119">
    <property type="entry name" value="Resolv_N"/>
</dbReference>
<dbReference type="SMART" id="SM00857">
    <property type="entry name" value="Resolvase"/>
    <property type="match status" value="1"/>
</dbReference>
<gene>
    <name evidence="2" type="ORF">GCM10009688_18800</name>
</gene>
<dbReference type="EMBL" id="BAAALV010000002">
    <property type="protein sequence ID" value="GAA1914146.1"/>
    <property type="molecule type" value="Genomic_DNA"/>
</dbReference>
<dbReference type="PANTHER" id="PTHR30461:SF23">
    <property type="entry name" value="DNA RECOMBINASE-RELATED"/>
    <property type="match status" value="1"/>
</dbReference>
<dbReference type="SUPFAM" id="SSF53041">
    <property type="entry name" value="Resolvase-like"/>
    <property type="match status" value="1"/>
</dbReference>
<evidence type="ECO:0000313" key="2">
    <source>
        <dbReference type="EMBL" id="GAA1914146.1"/>
    </source>
</evidence>